<sequence>MVAFGGSDIITTGASLVEECDLTETDIAGMIIEDTGVAEVSLDEDGSRSLQRIGCGEGAAEFDCWVGPLESTKGAATVGQLIQDSDSCPDTRFGMPHVVSLR</sequence>
<protein>
    <submittedName>
        <fullName evidence="1">Uncharacterized protein</fullName>
    </submittedName>
</protein>
<proteinExistence type="predicted"/>
<reference evidence="1" key="1">
    <citation type="submission" date="2021-01" db="EMBL/GenBank/DDBJ databases">
        <authorList>
            <person name="Corre E."/>
            <person name="Pelletier E."/>
            <person name="Niang G."/>
            <person name="Scheremetjew M."/>
            <person name="Finn R."/>
            <person name="Kale V."/>
            <person name="Holt S."/>
            <person name="Cochrane G."/>
            <person name="Meng A."/>
            <person name="Brown T."/>
            <person name="Cohen L."/>
        </authorList>
    </citation>
    <scope>NUCLEOTIDE SEQUENCE</scope>
    <source>
        <strain evidence="1">CCMP 410</strain>
    </source>
</reference>
<evidence type="ECO:0000313" key="1">
    <source>
        <dbReference type="EMBL" id="CAD9287475.1"/>
    </source>
</evidence>
<evidence type="ECO:0000313" key="2">
    <source>
        <dbReference type="EMBL" id="CAD9287477.1"/>
    </source>
</evidence>
<organism evidence="1">
    <name type="scientific">Grammatophora oceanica</name>
    <dbReference type="NCBI Taxonomy" id="210454"/>
    <lineage>
        <taxon>Eukaryota</taxon>
        <taxon>Sar</taxon>
        <taxon>Stramenopiles</taxon>
        <taxon>Ochrophyta</taxon>
        <taxon>Bacillariophyta</taxon>
        <taxon>Fragilariophyceae</taxon>
        <taxon>Fragilariophycidae</taxon>
        <taxon>Rhabdonematales</taxon>
        <taxon>Grammatophoraceae</taxon>
        <taxon>Grammatophora</taxon>
    </lineage>
</organism>
<dbReference type="EMBL" id="HBGK01029156">
    <property type="protein sequence ID" value="CAD9287475.1"/>
    <property type="molecule type" value="Transcribed_RNA"/>
</dbReference>
<accession>A0A6U5M424</accession>
<dbReference type="AlphaFoldDB" id="A0A6U5M424"/>
<name>A0A6U5M424_9STRA</name>
<gene>
    <name evidence="1" type="ORF">GOCE00092_LOCUS15220</name>
    <name evidence="2" type="ORF">GOCE00092_LOCUS15221</name>
</gene>
<dbReference type="EMBL" id="HBGK01029157">
    <property type="protein sequence ID" value="CAD9287477.1"/>
    <property type="molecule type" value="Transcribed_RNA"/>
</dbReference>